<keyword evidence="13" id="KW-0485">Methanol utilization</keyword>
<dbReference type="EC" id="1.1.3.20" evidence="16"/>
<dbReference type="Pfam" id="PF00732">
    <property type="entry name" value="GMC_oxred_N"/>
    <property type="match status" value="1"/>
</dbReference>
<feature type="active site" description="Proton acceptor" evidence="17">
    <location>
        <position position="634"/>
    </location>
</feature>
<dbReference type="Proteomes" id="UP000182259">
    <property type="component" value="Chromosome I"/>
</dbReference>
<evidence type="ECO:0000256" key="9">
    <source>
        <dbReference type="ARBA" id="ARBA00022692"/>
    </source>
</evidence>
<dbReference type="SUPFAM" id="SSF51905">
    <property type="entry name" value="FAD/NAD(P)-binding domain"/>
    <property type="match status" value="1"/>
</dbReference>
<keyword evidence="9" id="KW-0812">Transmembrane</keyword>
<dbReference type="GO" id="GO:0047639">
    <property type="term" value="F:alcohol oxidase activity"/>
    <property type="evidence" value="ECO:0007669"/>
    <property type="project" value="UniProtKB-EC"/>
</dbReference>
<evidence type="ECO:0000259" key="19">
    <source>
        <dbReference type="Pfam" id="PF05199"/>
    </source>
</evidence>
<evidence type="ECO:0000313" key="20">
    <source>
        <dbReference type="EMBL" id="SGZ48710.1"/>
    </source>
</evidence>
<reference evidence="21" key="1">
    <citation type="submission" date="2016-10" db="EMBL/GenBank/DDBJ databases">
        <authorList>
            <person name="Geijer C."/>
            <person name="Jareborg N."/>
            <person name="Dainat J."/>
        </authorList>
    </citation>
    <scope>NUCLEOTIDE SEQUENCE [LARGE SCALE GENOMIC DNA]</scope>
    <source>
        <strain evidence="21">PYCC 4715</strain>
    </source>
</reference>
<dbReference type="PANTHER" id="PTHR46056">
    <property type="entry name" value="LONG-CHAIN-ALCOHOL OXIDASE"/>
    <property type="match status" value="1"/>
</dbReference>
<evidence type="ECO:0000256" key="4">
    <source>
        <dbReference type="ARBA" id="ARBA00004253"/>
    </source>
</evidence>
<dbReference type="GO" id="GO:0005782">
    <property type="term" value="C:peroxisomal matrix"/>
    <property type="evidence" value="ECO:0007669"/>
    <property type="project" value="UniProtKB-SubCell"/>
</dbReference>
<feature type="domain" description="Glucose-methanol-choline oxidoreductase N-terminal" evidence="18">
    <location>
        <begin position="242"/>
        <end position="456"/>
    </location>
</feature>
<keyword evidence="15" id="KW-0576">Peroxisome</keyword>
<evidence type="ECO:0000256" key="17">
    <source>
        <dbReference type="PIRSR" id="PIRSR028937-1"/>
    </source>
</evidence>
<dbReference type="PIRSF" id="PIRSF028937">
    <property type="entry name" value="Lg_Ch_AO"/>
    <property type="match status" value="1"/>
</dbReference>
<organism evidence="20 21">
    <name type="scientific">Sungouiella intermedia</name>
    <dbReference type="NCBI Taxonomy" id="45354"/>
    <lineage>
        <taxon>Eukaryota</taxon>
        <taxon>Fungi</taxon>
        <taxon>Dikarya</taxon>
        <taxon>Ascomycota</taxon>
        <taxon>Saccharomycotina</taxon>
        <taxon>Pichiomycetes</taxon>
        <taxon>Metschnikowiaceae</taxon>
        <taxon>Sungouiella</taxon>
    </lineage>
</organism>
<comment type="function">
    <text evidence="3">Long-chain fatty alcohol oxidase involved in the omega-oxidation pathway of lipid degradation.</text>
</comment>
<dbReference type="GO" id="GO:0050660">
    <property type="term" value="F:flavin adenine dinucleotide binding"/>
    <property type="evidence" value="ECO:0007669"/>
    <property type="project" value="InterPro"/>
</dbReference>
<dbReference type="GO" id="GO:0015945">
    <property type="term" value="P:methanol metabolic process"/>
    <property type="evidence" value="ECO:0007669"/>
    <property type="project" value="UniProtKB-KW"/>
</dbReference>
<keyword evidence="11" id="KW-1133">Transmembrane helix</keyword>
<evidence type="ECO:0000256" key="7">
    <source>
        <dbReference type="ARBA" id="ARBA00010790"/>
    </source>
</evidence>
<evidence type="ECO:0000256" key="5">
    <source>
        <dbReference type="ARBA" id="ARBA00004370"/>
    </source>
</evidence>
<comment type="similarity">
    <text evidence="7 16">Belongs to the GMC oxidoreductase family.</text>
</comment>
<accession>A0A1L0BB58</accession>
<dbReference type="UniPathway" id="UPA00147"/>
<dbReference type="PANTHER" id="PTHR46056:SF12">
    <property type="entry name" value="LONG-CHAIN-ALCOHOL OXIDASE"/>
    <property type="match status" value="1"/>
</dbReference>
<evidence type="ECO:0000256" key="16">
    <source>
        <dbReference type="PIRNR" id="PIRNR028937"/>
    </source>
</evidence>
<protein>
    <recommendedName>
        <fullName evidence="16">Long-chain-alcohol oxidase</fullName>
        <ecNumber evidence="16">1.1.3.20</ecNumber>
    </recommendedName>
</protein>
<proteinExistence type="inferred from homology"/>
<comment type="catalytic activity">
    <reaction evidence="2">
        <text>a primary alcohol + O2 = an aldehyde + H2O2</text>
        <dbReference type="Rhea" id="RHEA:19829"/>
        <dbReference type="ChEBI" id="CHEBI:15379"/>
        <dbReference type="ChEBI" id="CHEBI:15734"/>
        <dbReference type="ChEBI" id="CHEBI:16240"/>
        <dbReference type="ChEBI" id="CHEBI:17478"/>
        <dbReference type="EC" id="1.1.3.13"/>
    </reaction>
</comment>
<dbReference type="GO" id="GO:0046577">
    <property type="term" value="F:long-chain-alcohol oxidase activity"/>
    <property type="evidence" value="ECO:0007669"/>
    <property type="project" value="UniProtKB-EC"/>
</dbReference>
<evidence type="ECO:0000256" key="15">
    <source>
        <dbReference type="ARBA" id="ARBA00023140"/>
    </source>
</evidence>
<evidence type="ECO:0000256" key="3">
    <source>
        <dbReference type="ARBA" id="ARBA00003842"/>
    </source>
</evidence>
<dbReference type="GO" id="GO:0016020">
    <property type="term" value="C:membrane"/>
    <property type="evidence" value="ECO:0007669"/>
    <property type="project" value="UniProtKB-SubCell"/>
</dbReference>
<dbReference type="InterPro" id="IPR000172">
    <property type="entry name" value="GMC_OxRdtase_N"/>
</dbReference>
<feature type="domain" description="Glucose-methanol-choline oxidoreductase C-terminal" evidence="19">
    <location>
        <begin position="540"/>
        <end position="687"/>
    </location>
</feature>
<evidence type="ECO:0000256" key="10">
    <source>
        <dbReference type="ARBA" id="ARBA00022827"/>
    </source>
</evidence>
<evidence type="ECO:0000259" key="18">
    <source>
        <dbReference type="Pfam" id="PF00732"/>
    </source>
</evidence>
<dbReference type="InterPro" id="IPR007867">
    <property type="entry name" value="GMC_OxRtase_C"/>
</dbReference>
<keyword evidence="10" id="KW-0274">FAD</keyword>
<comment type="subcellular location">
    <subcellularLocation>
        <location evidence="5">Membrane</location>
    </subcellularLocation>
    <subcellularLocation>
        <location evidence="4">Peroxisome matrix</location>
    </subcellularLocation>
</comment>
<evidence type="ECO:0000256" key="1">
    <source>
        <dbReference type="ARBA" id="ARBA00000920"/>
    </source>
</evidence>
<dbReference type="Gene3D" id="3.50.50.60">
    <property type="entry name" value="FAD/NAD(P)-binding domain"/>
    <property type="match status" value="2"/>
</dbReference>
<dbReference type="InterPro" id="IPR012400">
    <property type="entry name" value="Long_Oxdase"/>
</dbReference>
<evidence type="ECO:0000256" key="14">
    <source>
        <dbReference type="ARBA" id="ARBA00023136"/>
    </source>
</evidence>
<keyword evidence="12 16" id="KW-0560">Oxidoreductase</keyword>
<evidence type="ECO:0000256" key="8">
    <source>
        <dbReference type="ARBA" id="ARBA00022630"/>
    </source>
</evidence>
<gene>
    <name evidence="20" type="ORF">SAMEA4029009_CIC11G00000005989</name>
</gene>
<evidence type="ECO:0000256" key="13">
    <source>
        <dbReference type="ARBA" id="ARBA00023095"/>
    </source>
</evidence>
<dbReference type="AlphaFoldDB" id="A0A1L0BB58"/>
<evidence type="ECO:0000256" key="11">
    <source>
        <dbReference type="ARBA" id="ARBA00022989"/>
    </source>
</evidence>
<comment type="catalytic activity">
    <reaction evidence="1 16">
        <text>a long-chain primary fatty alcohol + O2 = a long-chain fatty aldehyde + H2O2</text>
        <dbReference type="Rhea" id="RHEA:22756"/>
        <dbReference type="ChEBI" id="CHEBI:15379"/>
        <dbReference type="ChEBI" id="CHEBI:16240"/>
        <dbReference type="ChEBI" id="CHEBI:17176"/>
        <dbReference type="ChEBI" id="CHEBI:77396"/>
        <dbReference type="EC" id="1.1.3.20"/>
    </reaction>
</comment>
<keyword evidence="8" id="KW-0285">Flavoprotein</keyword>
<dbReference type="InterPro" id="IPR036188">
    <property type="entry name" value="FAD/NAD-bd_sf"/>
</dbReference>
<name>A0A1L0BB58_9ASCO</name>
<evidence type="ECO:0000256" key="6">
    <source>
        <dbReference type="ARBA" id="ARBA00005144"/>
    </source>
</evidence>
<dbReference type="Pfam" id="PF05199">
    <property type="entry name" value="GMC_oxred_C"/>
    <property type="match status" value="1"/>
</dbReference>
<keyword evidence="14" id="KW-0472">Membrane</keyword>
<evidence type="ECO:0000313" key="21">
    <source>
        <dbReference type="Proteomes" id="UP000182259"/>
    </source>
</evidence>
<sequence>MPIPFLPTKIEPEHMDTFAAIADGLLHDVSPEAIANSVVGEFPRNELNDYVKNVTRPSQIPGFKEVVHSIVSKSDNASVGLFALIMGVMQLKVLAFPLTGSTTLMSEMPLEDRQKVLLAWRDSPIEGKNRLFRLMNVLTFAGFQRLAPDIHYRAMGIPRSDLREELYEGYESNAYEYKMMQPPVANNVELYLPQFDAVIIGSGSGAGVVAHTLGREGHKVLVLEKGKYYRQDELIFNELEGFDALYESGGVLSTSDGSTLIMAGSTFGGGSTVNWSACLKTPFKVRKEWLDEHGVEWVANELYDNEQDYVLKQMGASIDNIDHSFSNAMLLDGCKQLGYAAKAIPQNTGGHQDHSCGYCHLGCKWGVKQGSMANWFRDAAEHGAEFMDQVLVDQIIRNKSGHAIGLKCINTRNGNKFTIRGPRKFVVASGSLQTPIILQKSGFRNKHIGKNLKLHPITALTGVWDHKSDPQHHSIMTSVCTEADDLDGKAHGARIETILHSPYLESAFLPFSSSDQARKDLLSYQKLSQFIILMRDTLSGTVTREDNRPDTLKIDYSINKTDRALMAKSILIGMDIMYIEGALEIIHPYWKCGRFSSIKLKHERSINDADYQKWRKSVEKIPLPTFGPGYGSAHQMGTCRLTGKGPKDGACDLRGRLFESDNVYVADGSVFPTASGANPMVTIMAMARHIAVGIAKDLLPTVKL</sequence>
<evidence type="ECO:0000256" key="2">
    <source>
        <dbReference type="ARBA" id="ARBA00001411"/>
    </source>
</evidence>
<dbReference type="GO" id="GO:0046188">
    <property type="term" value="P:methane catabolic process"/>
    <property type="evidence" value="ECO:0007669"/>
    <property type="project" value="UniProtKB-UniPathway"/>
</dbReference>
<evidence type="ECO:0000256" key="12">
    <source>
        <dbReference type="ARBA" id="ARBA00023002"/>
    </source>
</evidence>
<comment type="pathway">
    <text evidence="6">Energy metabolism; methane degradation.</text>
</comment>
<dbReference type="EMBL" id="LT635764">
    <property type="protein sequence ID" value="SGZ48710.1"/>
    <property type="molecule type" value="Genomic_DNA"/>
</dbReference>